<evidence type="ECO:0000313" key="2">
    <source>
        <dbReference type="EMBL" id="KAF6229437.1"/>
    </source>
</evidence>
<evidence type="ECO:0000313" key="3">
    <source>
        <dbReference type="Proteomes" id="UP000593566"/>
    </source>
</evidence>
<sequence>MSQRRANEGTSASEVPQQPTANPWNNQPVPMWMGPLAYYNEDMEGQFRTGLSYTFQQMNARSSYADLSISLTGGPGFGNQPPHQESTAMEDTLFEINQTGLSPMWRDPSPAYVDPRVGRSVMQARAPLPFQYVSQPPSAPTPTDPRPASSTARQTALYQSLMGQPAPGEVVGTATPVPVSQGYPAPQYAPYPPYPGPLALPPGQLPGPTGYEMMPQDQTPLHPGSPTPMLVQLGASQNFLVNNRPARWIQVLDVDPSYQRARTPSPNRSPALSVYVRAPETEVHYWAVFLRELTVQELIKRVVQKYGFSTDERDRVRMAVRVTDDHDGGGGGRVQHLTDEDVRHMESEVPIDVKVTSLDPESEDWQLELRY</sequence>
<dbReference type="GeneID" id="59335952"/>
<proteinExistence type="predicted"/>
<name>A0A8H6FJ60_9LECA</name>
<feature type="compositionally biased region" description="Pro residues" evidence="1">
    <location>
        <begin position="194"/>
        <end position="205"/>
    </location>
</feature>
<dbReference type="Proteomes" id="UP000593566">
    <property type="component" value="Unassembled WGS sequence"/>
</dbReference>
<evidence type="ECO:0000256" key="1">
    <source>
        <dbReference type="SAM" id="MobiDB-lite"/>
    </source>
</evidence>
<feature type="region of interest" description="Disordered" evidence="1">
    <location>
        <begin position="1"/>
        <end position="29"/>
    </location>
</feature>
<keyword evidence="3" id="KW-1185">Reference proteome</keyword>
<dbReference type="AlphaFoldDB" id="A0A8H6FJ60"/>
<comment type="caution">
    <text evidence="2">The sequence shown here is derived from an EMBL/GenBank/DDBJ whole genome shotgun (WGS) entry which is preliminary data.</text>
</comment>
<protein>
    <submittedName>
        <fullName evidence="2">Uncharacterized protein</fullName>
    </submittedName>
</protein>
<accession>A0A8H6FJ60</accession>
<feature type="region of interest" description="Disordered" evidence="1">
    <location>
        <begin position="194"/>
        <end position="217"/>
    </location>
</feature>
<dbReference type="EMBL" id="JACCJB010000003">
    <property type="protein sequence ID" value="KAF6229437.1"/>
    <property type="molecule type" value="Genomic_DNA"/>
</dbReference>
<feature type="region of interest" description="Disordered" evidence="1">
    <location>
        <begin position="131"/>
        <end position="154"/>
    </location>
</feature>
<organism evidence="2 3">
    <name type="scientific">Letharia lupina</name>
    <dbReference type="NCBI Taxonomy" id="560253"/>
    <lineage>
        <taxon>Eukaryota</taxon>
        <taxon>Fungi</taxon>
        <taxon>Dikarya</taxon>
        <taxon>Ascomycota</taxon>
        <taxon>Pezizomycotina</taxon>
        <taxon>Lecanoromycetes</taxon>
        <taxon>OSLEUM clade</taxon>
        <taxon>Lecanoromycetidae</taxon>
        <taxon>Lecanorales</taxon>
        <taxon>Lecanorineae</taxon>
        <taxon>Parmeliaceae</taxon>
        <taxon>Letharia</taxon>
    </lineage>
</organism>
<reference evidence="2 3" key="1">
    <citation type="journal article" date="2020" name="Genomics">
        <title>Complete, high-quality genomes from long-read metagenomic sequencing of two wolf lichen thalli reveals enigmatic genome architecture.</title>
        <authorList>
            <person name="McKenzie S.K."/>
            <person name="Walston R.F."/>
            <person name="Allen J.L."/>
        </authorList>
    </citation>
    <scope>NUCLEOTIDE SEQUENCE [LARGE SCALE GENOMIC DNA]</scope>
    <source>
        <strain evidence="2">WasteWater1</strain>
    </source>
</reference>
<feature type="compositionally biased region" description="Polar residues" evidence="1">
    <location>
        <begin position="1"/>
        <end position="28"/>
    </location>
</feature>
<gene>
    <name evidence="2" type="ORF">HO133_007553</name>
</gene>
<dbReference type="RefSeq" id="XP_037157079.1">
    <property type="nucleotide sequence ID" value="XM_037298444.1"/>
</dbReference>